<dbReference type="EMBL" id="MVCE01000006">
    <property type="protein sequence ID" value="PGF32072.1"/>
    <property type="molecule type" value="Genomic_DNA"/>
</dbReference>
<protein>
    <submittedName>
        <fullName evidence="1">Uncharacterized protein</fullName>
    </submittedName>
</protein>
<sequence>MRRRCAMSRGPQLCELLGPVRATWRILTALVRGWGRRVFRVGRLLNEWGQPRTNPEFKHDIGP</sequence>
<name>A0AA44QFU7_CUTAC</name>
<comment type="caution">
    <text evidence="1">The sequence shown here is derived from an EMBL/GenBank/DDBJ whole genome shotgun (WGS) entry which is preliminary data.</text>
</comment>
<gene>
    <name evidence="1" type="ORF">B1B09_11490</name>
</gene>
<reference evidence="1 2" key="1">
    <citation type="submission" date="2017-02" db="EMBL/GenBank/DDBJ databases">
        <title>Prevalence of linear plasmids in Cutibacterium acnes isolates obtained from cancerous prostatic tissue.</title>
        <authorList>
            <person name="Davidsson S."/>
            <person name="Bruggemann H."/>
        </authorList>
    </citation>
    <scope>NUCLEOTIDE SEQUENCE [LARGE SCALE GENOMIC DNA]</scope>
    <source>
        <strain evidence="1 2">11-78</strain>
    </source>
</reference>
<dbReference type="Proteomes" id="UP000226191">
    <property type="component" value="Unassembled WGS sequence"/>
</dbReference>
<organism evidence="1 2">
    <name type="scientific">Cutibacterium acnes</name>
    <name type="common">Propionibacterium acnes</name>
    <dbReference type="NCBI Taxonomy" id="1747"/>
    <lineage>
        <taxon>Bacteria</taxon>
        <taxon>Bacillati</taxon>
        <taxon>Actinomycetota</taxon>
        <taxon>Actinomycetes</taxon>
        <taxon>Propionibacteriales</taxon>
        <taxon>Propionibacteriaceae</taxon>
        <taxon>Cutibacterium</taxon>
    </lineage>
</organism>
<evidence type="ECO:0000313" key="1">
    <source>
        <dbReference type="EMBL" id="PGF32072.1"/>
    </source>
</evidence>
<accession>A0AA44QFU7</accession>
<dbReference type="AlphaFoldDB" id="A0AA44QFU7"/>
<proteinExistence type="predicted"/>
<evidence type="ECO:0000313" key="2">
    <source>
        <dbReference type="Proteomes" id="UP000226191"/>
    </source>
</evidence>